<dbReference type="Pfam" id="PF00078">
    <property type="entry name" value="RVT_1"/>
    <property type="match status" value="1"/>
</dbReference>
<feature type="domain" description="Reverse transcriptase" evidence="1">
    <location>
        <begin position="143"/>
        <end position="411"/>
    </location>
</feature>
<dbReference type="Ensembl" id="ENSMALT00000019109.1">
    <property type="protein sequence ID" value="ENSMALP00000018738.1"/>
    <property type="gene ID" value="ENSMALG00000013064.1"/>
</dbReference>
<protein>
    <recommendedName>
        <fullName evidence="1">Reverse transcriptase domain-containing protein</fullName>
    </recommendedName>
</protein>
<reference evidence="2" key="1">
    <citation type="submission" date="2025-08" db="UniProtKB">
        <authorList>
            <consortium name="Ensembl"/>
        </authorList>
    </citation>
    <scope>IDENTIFICATION</scope>
</reference>
<organism evidence="2 3">
    <name type="scientific">Monopterus albus</name>
    <name type="common">Swamp eel</name>
    <dbReference type="NCBI Taxonomy" id="43700"/>
    <lineage>
        <taxon>Eukaryota</taxon>
        <taxon>Metazoa</taxon>
        <taxon>Chordata</taxon>
        <taxon>Craniata</taxon>
        <taxon>Vertebrata</taxon>
        <taxon>Euteleostomi</taxon>
        <taxon>Actinopterygii</taxon>
        <taxon>Neopterygii</taxon>
        <taxon>Teleostei</taxon>
        <taxon>Neoteleostei</taxon>
        <taxon>Acanthomorphata</taxon>
        <taxon>Anabantaria</taxon>
        <taxon>Synbranchiformes</taxon>
        <taxon>Synbranchidae</taxon>
        <taxon>Monopterus</taxon>
    </lineage>
</organism>
<evidence type="ECO:0000313" key="2">
    <source>
        <dbReference type="Ensembl" id="ENSMALP00000018738.1"/>
    </source>
</evidence>
<dbReference type="CDD" id="cd01650">
    <property type="entry name" value="RT_nLTR_like"/>
    <property type="match status" value="1"/>
</dbReference>
<evidence type="ECO:0000259" key="1">
    <source>
        <dbReference type="PROSITE" id="PS50878"/>
    </source>
</evidence>
<dbReference type="Proteomes" id="UP000261600">
    <property type="component" value="Unplaced"/>
</dbReference>
<sequence length="413" mass="47031">MLRKKCDEVRLPHFWCKYVMSEYPSLATLAVNYCSQQPMCYLLSLQKSFSAFYCKFCSPNYNPNSSEIDIFLDSLELPILSIEQTDRLDAPLTIGNCPHLFLCQITKSPGPDGLPAELVTPTISGLGTGVCVDVLWAACVLKDPIYPSFYHPLSLNSDLKIITKALATRIETVTPILIHPNQTGFIKNRNASDKIRRLFNLINLAQQKLTKTIIVSLDAEKAFDKVNWTFLFCTLRRFGFRELFIHWIQPLYTSPRPTISTNGIRSQSFILQQGTRQGCPLSPSLFAIFIKPLTAAIRQNNIIKVLQDTYSEHKISLYADDLLLYLQDPYNSLEETLHIINTFSKISNFTINWNKSTILPLSEDCSNRTSSGQEIEVQSRRVAYCFMDCLGFGSSCTFPFDYTTWFYGFKLTQ</sequence>
<dbReference type="PANTHER" id="PTHR31635">
    <property type="entry name" value="REVERSE TRANSCRIPTASE DOMAIN-CONTAINING PROTEIN-RELATED"/>
    <property type="match status" value="1"/>
</dbReference>
<dbReference type="STRING" id="43700.ENSMALP00000018738"/>
<proteinExistence type="predicted"/>
<evidence type="ECO:0000313" key="3">
    <source>
        <dbReference type="Proteomes" id="UP000261600"/>
    </source>
</evidence>
<dbReference type="SUPFAM" id="SSF56672">
    <property type="entry name" value="DNA/RNA polymerases"/>
    <property type="match status" value="1"/>
</dbReference>
<dbReference type="InterPro" id="IPR000477">
    <property type="entry name" value="RT_dom"/>
</dbReference>
<dbReference type="InterPro" id="IPR043502">
    <property type="entry name" value="DNA/RNA_pol_sf"/>
</dbReference>
<name>A0A3Q3JGV0_MONAL</name>
<reference evidence="2" key="2">
    <citation type="submission" date="2025-09" db="UniProtKB">
        <authorList>
            <consortium name="Ensembl"/>
        </authorList>
    </citation>
    <scope>IDENTIFICATION</scope>
</reference>
<accession>A0A3Q3JGV0</accession>
<dbReference type="PROSITE" id="PS50878">
    <property type="entry name" value="RT_POL"/>
    <property type="match status" value="1"/>
</dbReference>
<dbReference type="PANTHER" id="PTHR31635:SF196">
    <property type="entry name" value="REVERSE TRANSCRIPTASE DOMAIN-CONTAINING PROTEIN-RELATED"/>
    <property type="match status" value="1"/>
</dbReference>
<dbReference type="AlphaFoldDB" id="A0A3Q3JGV0"/>
<keyword evidence="3" id="KW-1185">Reference proteome</keyword>